<keyword evidence="5" id="KW-0176">Collagen</keyword>
<keyword evidence="2" id="KW-0732">Signal</keyword>
<dbReference type="NCBIfam" id="TIGR01167">
    <property type="entry name" value="LPXTG_anchor"/>
    <property type="match status" value="1"/>
</dbReference>
<gene>
    <name evidence="5" type="ORF">SGADD02_00465</name>
</gene>
<dbReference type="PATRIC" id="fig|315405.11.peg.515"/>
<accession>A0A139N991</accession>
<protein>
    <submittedName>
        <fullName evidence="5">Collagen adhesin</fullName>
    </submittedName>
</protein>
<dbReference type="InterPro" id="IPR023849">
    <property type="entry name" value="TQXA_dom"/>
</dbReference>
<dbReference type="Gene3D" id="2.30.30.670">
    <property type="entry name" value="Thioester domain"/>
    <property type="match status" value="1"/>
</dbReference>
<dbReference type="Proteomes" id="UP000070198">
    <property type="component" value="Unassembled WGS sequence"/>
</dbReference>
<proteinExistence type="predicted"/>
<feature type="domain" description="CNA-B" evidence="3">
    <location>
        <begin position="515"/>
        <end position="602"/>
    </location>
</feature>
<evidence type="ECO:0000256" key="2">
    <source>
        <dbReference type="SAM" id="SignalP"/>
    </source>
</evidence>
<dbReference type="Pfam" id="PF08341">
    <property type="entry name" value="TED"/>
    <property type="match status" value="1"/>
</dbReference>
<feature type="domain" description="CNA-B" evidence="3">
    <location>
        <begin position="335"/>
        <end position="417"/>
    </location>
</feature>
<dbReference type="Gene3D" id="1.10.150.480">
    <property type="match status" value="1"/>
</dbReference>
<keyword evidence="1" id="KW-0472">Membrane</keyword>
<dbReference type="Pfam" id="PF05738">
    <property type="entry name" value="Cna_B"/>
    <property type="match status" value="4"/>
</dbReference>
<evidence type="ECO:0000259" key="4">
    <source>
        <dbReference type="Pfam" id="PF08341"/>
    </source>
</evidence>
<dbReference type="NCBIfam" id="TIGR03934">
    <property type="entry name" value="TQXA_dom"/>
    <property type="match status" value="1"/>
</dbReference>
<keyword evidence="1" id="KW-1133">Transmembrane helix</keyword>
<feature type="signal peptide" evidence="2">
    <location>
        <begin position="1"/>
        <end position="26"/>
    </location>
</feature>
<dbReference type="Gene3D" id="2.60.40.1140">
    <property type="entry name" value="Collagen-binding surface protein Cna, B-type domain"/>
    <property type="match status" value="4"/>
</dbReference>
<dbReference type="AlphaFoldDB" id="A0A139N991"/>
<feature type="domain" description="CNA-B" evidence="3">
    <location>
        <begin position="229"/>
        <end position="327"/>
    </location>
</feature>
<dbReference type="InterPro" id="IPR008454">
    <property type="entry name" value="Collagen-bd_Cna-like_B-typ_dom"/>
</dbReference>
<feature type="transmembrane region" description="Helical" evidence="1">
    <location>
        <begin position="618"/>
        <end position="636"/>
    </location>
</feature>
<dbReference type="EMBL" id="LQOF01000046">
    <property type="protein sequence ID" value="KXT72619.1"/>
    <property type="molecule type" value="Genomic_DNA"/>
</dbReference>
<keyword evidence="1" id="KW-0812">Transmembrane</keyword>
<comment type="caution">
    <text evidence="5">The sequence shown here is derived from an EMBL/GenBank/DDBJ whole genome shotgun (WGS) entry which is preliminary data.</text>
</comment>
<dbReference type="SUPFAM" id="SSF49478">
    <property type="entry name" value="Cna protein B-type domain"/>
    <property type="match status" value="4"/>
</dbReference>
<dbReference type="CDD" id="cd00222">
    <property type="entry name" value="CollagenBindB"/>
    <property type="match status" value="4"/>
</dbReference>
<dbReference type="InterPro" id="IPR013552">
    <property type="entry name" value="Thioester_dom"/>
</dbReference>
<evidence type="ECO:0000313" key="6">
    <source>
        <dbReference type="Proteomes" id="UP000070198"/>
    </source>
</evidence>
<evidence type="ECO:0000256" key="1">
    <source>
        <dbReference type="SAM" id="Phobius"/>
    </source>
</evidence>
<feature type="domain" description="Thioester" evidence="4">
    <location>
        <begin position="64"/>
        <end position="192"/>
    </location>
</feature>
<name>A0A139N991_9STRE</name>
<dbReference type="NCBIfam" id="NF012162">
    <property type="entry name" value="surf_Nterm_1"/>
    <property type="match status" value="1"/>
</dbReference>
<feature type="domain" description="CNA-B" evidence="3">
    <location>
        <begin position="425"/>
        <end position="506"/>
    </location>
</feature>
<evidence type="ECO:0000313" key="5">
    <source>
        <dbReference type="EMBL" id="KXT72619.1"/>
    </source>
</evidence>
<organism evidence="5 6">
    <name type="scientific">Streptococcus gallolyticus</name>
    <dbReference type="NCBI Taxonomy" id="315405"/>
    <lineage>
        <taxon>Bacteria</taxon>
        <taxon>Bacillati</taxon>
        <taxon>Bacillota</taxon>
        <taxon>Bacilli</taxon>
        <taxon>Lactobacillales</taxon>
        <taxon>Streptococcaceae</taxon>
        <taxon>Streptococcus</taxon>
    </lineage>
</organism>
<evidence type="ECO:0000259" key="3">
    <source>
        <dbReference type="Pfam" id="PF05738"/>
    </source>
</evidence>
<sequence>MMRKFIRIFLVLLTTLLTLTGISAKAEEDVYYTGYTGYSDGSKMSYDFVHVFSYGIEEDGGSIRAYCFNHIKSRPSSKREEGEAKYRKIADVDYVRLKENCNSDMEGQELYDAIMKVIYNGYPNNCSGIKEKYNLKDGDFCAITQKAIWHFTDGVDSDGTGDYIALGALHSKKAWDESSVKGAYLELIDVANLSYPAGAKLNLYLYDHGDTSGDVQNLITTDVGYTNLSVEKVWDDNDDQDGLRPTSINVQLLANGVEVEGQKIELSTWNSNWQGVFRGLSLYDSDGNPIEYSVKEVERHSGDLDGYQSTVTNTKSDSGYSYTITNTHVPETMEISGTKTWDDKDNQDGKRPNSITVKLLADDEEIDSQEVTADTDWKYSFKDLPKYRDGVEISYSIVEEPVSDYETTISGTDITNTHVPETTEISGTKMWDDNDDQDGKRPTAITVNLLADGVKVDSKKVTAADDWKYEFKDLPKYKAGQEIKYSVTEEAVKDYETKVSGTDITNIHTPETTDITVTKIWDDRNDKEKKRPDSIKVTLKANDKDLQTVTITAEDDWKYEFKDLPKYENGKQIKYSVTEEEVTGYTTTIEEDESGNFEITNKIPRDYLFPSTGGSGTISYYVIGLFILLATIFMSIRVRKNKVKL</sequence>
<reference evidence="5 6" key="1">
    <citation type="submission" date="2016-01" db="EMBL/GenBank/DDBJ databases">
        <title>Highly variable Streptococcus oralis are common among viridans streptococci isolated from primates.</title>
        <authorList>
            <person name="Denapaite D."/>
            <person name="Rieger M."/>
            <person name="Koendgen S."/>
            <person name="Brueckner R."/>
            <person name="Ochigava I."/>
            <person name="Kappeler P."/>
            <person name="Maetz-Rensing K."/>
            <person name="Leendertz F."/>
            <person name="Hakenbeck R."/>
        </authorList>
    </citation>
    <scope>NUCLEOTIDE SEQUENCE [LARGE SCALE GENOMIC DNA]</scope>
    <source>
        <strain evidence="5 6">DD02</strain>
    </source>
</reference>
<feature type="chain" id="PRO_5007488131" evidence="2">
    <location>
        <begin position="27"/>
        <end position="645"/>
    </location>
</feature>